<evidence type="ECO:0000313" key="3">
    <source>
        <dbReference type="Proteomes" id="UP000030428"/>
    </source>
</evidence>
<dbReference type="AlphaFoldDB" id="A0A4E0QRS1"/>
<dbReference type="EMBL" id="JSZA02000021">
    <property type="protein sequence ID" value="TGO03387.1"/>
    <property type="molecule type" value="Genomic_DNA"/>
</dbReference>
<evidence type="ECO:0000259" key="1">
    <source>
        <dbReference type="Pfam" id="PF03886"/>
    </source>
</evidence>
<reference evidence="2 3" key="1">
    <citation type="journal article" date="2016" name="Front. Microbiol.">
        <title>Single-Cell (Meta-)Genomics of a Dimorphic Candidatus Thiomargarita nelsonii Reveals Genomic Plasticity.</title>
        <authorList>
            <person name="Flood B.E."/>
            <person name="Fliss P."/>
            <person name="Jones D.S."/>
            <person name="Dick G.J."/>
            <person name="Jain S."/>
            <person name="Kaster A.K."/>
            <person name="Winkel M."/>
            <person name="Mussmann M."/>
            <person name="Bailey J."/>
        </authorList>
    </citation>
    <scope>NUCLEOTIDE SEQUENCE [LARGE SCALE GENOMIC DNA]</scope>
    <source>
        <strain evidence="2">Hydrate Ridge</strain>
    </source>
</reference>
<gene>
    <name evidence="2" type="ORF">PN36_07440</name>
</gene>
<comment type="caution">
    <text evidence="2">The sequence shown here is derived from an EMBL/GenBank/DDBJ whole genome shotgun (WGS) entry which is preliminary data.</text>
</comment>
<dbReference type="Gene3D" id="3.40.50.10610">
    <property type="entry name" value="ABC-type transport auxiliary lipoprotein component"/>
    <property type="match status" value="1"/>
</dbReference>
<name>A0A4E0QRS1_9GAMM</name>
<sequence>MLTANSVPADTFKRSYLLDIPLPTIPPANPTGKTLLVSMPKAAPGFDTPGQVYIRTAYQLEYYSKSQWVDTPARMLLPLLVHRLEVTGQFQAVLSATTSTIASDLRLDTEIVRLQQEFLTYPSQVRLVLRAQLLDMEARQVIATQVFEIVENALSENAEGGLLATNQAVARVLKDLAAFIVEQVTKIRRVLEE</sequence>
<dbReference type="InterPro" id="IPR005586">
    <property type="entry name" value="ABC_trans_aux"/>
</dbReference>
<protein>
    <recommendedName>
        <fullName evidence="1">ABC-type transport auxiliary lipoprotein component domain-containing protein</fullName>
    </recommendedName>
</protein>
<dbReference type="Pfam" id="PF03886">
    <property type="entry name" value="ABC_trans_aux"/>
    <property type="match status" value="1"/>
</dbReference>
<organism evidence="2 3">
    <name type="scientific">Candidatus Thiomargarita nelsonii</name>
    <dbReference type="NCBI Taxonomy" id="1003181"/>
    <lineage>
        <taxon>Bacteria</taxon>
        <taxon>Pseudomonadati</taxon>
        <taxon>Pseudomonadota</taxon>
        <taxon>Gammaproteobacteria</taxon>
        <taxon>Thiotrichales</taxon>
        <taxon>Thiotrichaceae</taxon>
        <taxon>Thiomargarita</taxon>
    </lineage>
</organism>
<feature type="domain" description="ABC-type transport auxiliary lipoprotein component" evidence="1">
    <location>
        <begin position="16"/>
        <end position="177"/>
    </location>
</feature>
<dbReference type="Proteomes" id="UP000030428">
    <property type="component" value="Unassembled WGS sequence"/>
</dbReference>
<keyword evidence="3" id="KW-1185">Reference proteome</keyword>
<proteinExistence type="predicted"/>
<accession>A0A4E0QRS1</accession>
<dbReference type="SUPFAM" id="SSF159594">
    <property type="entry name" value="XCC0632-like"/>
    <property type="match status" value="1"/>
</dbReference>
<evidence type="ECO:0000313" key="2">
    <source>
        <dbReference type="EMBL" id="TGO03387.1"/>
    </source>
</evidence>